<dbReference type="SUPFAM" id="SSF56112">
    <property type="entry name" value="Protein kinase-like (PK-like)"/>
    <property type="match status" value="1"/>
</dbReference>
<dbReference type="InterPro" id="IPR015897">
    <property type="entry name" value="CHK_kinase-like"/>
</dbReference>
<dbReference type="PANTHER" id="PTHR11012:SF12">
    <property type="entry name" value="CHK KINASE-LIKE DOMAIN-CONTAINING PROTEIN-RELATED"/>
    <property type="match status" value="1"/>
</dbReference>
<evidence type="ECO:0000313" key="2">
    <source>
        <dbReference type="EMBL" id="EAT37901.1"/>
    </source>
</evidence>
<dbReference type="Proteomes" id="UP000682892">
    <property type="component" value="Unassembled WGS sequence"/>
</dbReference>
<dbReference type="OMA" id="WVTAEIF"/>
<dbReference type="Pfam" id="PF02958">
    <property type="entry name" value="EcKL"/>
    <property type="match status" value="1"/>
</dbReference>
<dbReference type="HOGENOM" id="CLU_010718_0_1_1"/>
<dbReference type="eggNOG" id="ENOG502RZD1">
    <property type="taxonomic scope" value="Eukaryota"/>
</dbReference>
<reference evidence="2" key="2">
    <citation type="journal article" date="2007" name="Science">
        <title>Genome sequence of Aedes aegypti, a major arbovirus vector.</title>
        <authorList>
            <person name="Nene V."/>
            <person name="Wortman J.R."/>
            <person name="Lawson D."/>
            <person name="Haas B."/>
            <person name="Kodira C."/>
            <person name="Tu Z.J."/>
            <person name="Loftus B."/>
            <person name="Xi Z."/>
            <person name="Megy K."/>
            <person name="Grabherr M."/>
            <person name="Ren Q."/>
            <person name="Zdobnov E.M."/>
            <person name="Lobo N.F."/>
            <person name="Campbell K.S."/>
            <person name="Brown S.E."/>
            <person name="Bonaldo M.F."/>
            <person name="Zhu J."/>
            <person name="Sinkins S.P."/>
            <person name="Hogenkamp D.G."/>
            <person name="Amedeo P."/>
            <person name="Arensburger P."/>
            <person name="Atkinson P.W."/>
            <person name="Bidwell S."/>
            <person name="Biedler J."/>
            <person name="Birney E."/>
            <person name="Bruggner R.V."/>
            <person name="Costas J."/>
            <person name="Coy M.R."/>
            <person name="Crabtree J."/>
            <person name="Crawford M."/>
            <person name="Debruyn B."/>
            <person name="Decaprio D."/>
            <person name="Eiglmeier K."/>
            <person name="Eisenstadt E."/>
            <person name="El-Dorry H."/>
            <person name="Gelbart W.M."/>
            <person name="Gomes S.L."/>
            <person name="Hammond M."/>
            <person name="Hannick L.I."/>
            <person name="Hogan J.R."/>
            <person name="Holmes M.H."/>
            <person name="Jaffe D."/>
            <person name="Johnston J.S."/>
            <person name="Kennedy R.C."/>
            <person name="Koo H."/>
            <person name="Kravitz S."/>
            <person name="Kriventseva E.V."/>
            <person name="Kulp D."/>
            <person name="Labutti K."/>
            <person name="Lee E."/>
            <person name="Li S."/>
            <person name="Lovin D.D."/>
            <person name="Mao C."/>
            <person name="Mauceli E."/>
            <person name="Menck C.F."/>
            <person name="Miller J.R."/>
            <person name="Montgomery P."/>
            <person name="Mori A."/>
            <person name="Nascimento A.L."/>
            <person name="Naveira H.F."/>
            <person name="Nusbaum C."/>
            <person name="O'leary S."/>
            <person name="Orvis J."/>
            <person name="Pertea M."/>
            <person name="Quesneville H."/>
            <person name="Reidenbach K.R."/>
            <person name="Rogers Y.H."/>
            <person name="Roth C.W."/>
            <person name="Schneider J.R."/>
            <person name="Schatz M."/>
            <person name="Shumway M."/>
            <person name="Stanke M."/>
            <person name="Stinson E.O."/>
            <person name="Tubio J.M."/>
            <person name="Vanzee J.P."/>
            <person name="Verjovski-Almeida S."/>
            <person name="Werner D."/>
            <person name="White O."/>
            <person name="Wyder S."/>
            <person name="Zeng Q."/>
            <person name="Zhao Q."/>
            <person name="Zhao Y."/>
            <person name="Hill C.A."/>
            <person name="Raikhel A.S."/>
            <person name="Soares M.B."/>
            <person name="Knudson D.L."/>
            <person name="Lee N.H."/>
            <person name="Galagan J."/>
            <person name="Salzberg S.L."/>
            <person name="Paulsen I.T."/>
            <person name="Dimopoulos G."/>
            <person name="Collins F.H."/>
            <person name="Birren B."/>
            <person name="Fraser-Liggett C.M."/>
            <person name="Severson D.W."/>
        </authorList>
    </citation>
    <scope>NUCLEOTIDE SEQUENCE [LARGE SCALE GENOMIC DNA]</scope>
    <source>
        <strain evidence="2">Liverpool</strain>
    </source>
</reference>
<dbReference type="InterPro" id="IPR011009">
    <property type="entry name" value="Kinase-like_dom_sf"/>
</dbReference>
<dbReference type="PANTHER" id="PTHR11012">
    <property type="entry name" value="PROTEIN KINASE-LIKE DOMAIN-CONTAINING"/>
    <property type="match status" value="1"/>
</dbReference>
<dbReference type="SMART" id="SM00587">
    <property type="entry name" value="CHK"/>
    <property type="match status" value="1"/>
</dbReference>
<dbReference type="Gene3D" id="3.90.1200.10">
    <property type="match status" value="1"/>
</dbReference>
<organism evidence="2 3">
    <name type="scientific">Aedes aegypti</name>
    <name type="common">Yellowfever mosquito</name>
    <name type="synonym">Culex aegypti</name>
    <dbReference type="NCBI Taxonomy" id="7159"/>
    <lineage>
        <taxon>Eukaryota</taxon>
        <taxon>Metazoa</taxon>
        <taxon>Ecdysozoa</taxon>
        <taxon>Arthropoda</taxon>
        <taxon>Hexapoda</taxon>
        <taxon>Insecta</taxon>
        <taxon>Pterygota</taxon>
        <taxon>Neoptera</taxon>
        <taxon>Endopterygota</taxon>
        <taxon>Diptera</taxon>
        <taxon>Nematocera</taxon>
        <taxon>Culicoidea</taxon>
        <taxon>Culicidae</taxon>
        <taxon>Culicinae</taxon>
        <taxon>Aedini</taxon>
        <taxon>Aedes</taxon>
        <taxon>Stegomyia</taxon>
    </lineage>
</organism>
<dbReference type="PaxDb" id="7159-AAEL010163-PA"/>
<dbReference type="VEuPathDB" id="VectorBase:AAEL027157"/>
<protein>
    <submittedName>
        <fullName evidence="2">AAEL010163-PA</fullName>
    </submittedName>
</protein>
<gene>
    <name evidence="2" type="ORF">AaeL_AAEL010163</name>
</gene>
<accession>Q16TN0</accession>
<feature type="domain" description="CHK kinase-like" evidence="1">
    <location>
        <begin position="1"/>
        <end position="189"/>
    </location>
</feature>
<dbReference type="PhylomeDB" id="Q16TN0"/>
<dbReference type="AlphaFoldDB" id="Q16TN0"/>
<reference evidence="2" key="1">
    <citation type="submission" date="2005-10" db="EMBL/GenBank/DDBJ databases">
        <authorList>
            <person name="Loftus B.J."/>
            <person name="Nene V.M."/>
            <person name="Hannick L.I."/>
            <person name="Bidwell S."/>
            <person name="Haas B."/>
            <person name="Amedeo P."/>
            <person name="Orvis J."/>
            <person name="Wortman J.R."/>
            <person name="White O.R."/>
            <person name="Salzberg S."/>
            <person name="Shumway M."/>
            <person name="Koo H."/>
            <person name="Zhao Y."/>
            <person name="Holmes M."/>
            <person name="Miller J."/>
            <person name="Schatz M."/>
            <person name="Pop M."/>
            <person name="Pai G."/>
            <person name="Utterback T."/>
            <person name="Rogers Y.-H."/>
            <person name="Kravitz S."/>
            <person name="Fraser C.M."/>
        </authorList>
    </citation>
    <scope>NUCLEOTIDE SEQUENCE</scope>
    <source>
        <strain evidence="2">Liverpool</strain>
    </source>
</reference>
<evidence type="ECO:0000259" key="1">
    <source>
        <dbReference type="SMART" id="SM00587"/>
    </source>
</evidence>
<dbReference type="InterPro" id="IPR004119">
    <property type="entry name" value="EcKL"/>
</dbReference>
<name>Q16TN0_AEDAE</name>
<evidence type="ECO:0000313" key="3">
    <source>
        <dbReference type="Proteomes" id="UP000682892"/>
    </source>
</evidence>
<proteinExistence type="predicted"/>
<sequence length="289" mass="33648">MVFEDITKRNYEMKYTQLDLDEAKIVYAKLARWHATSMYLSDKVPIISKLDNSLGKLMDSDFSEIWIGHIATLAKLCRGWPGYESYGERLDHMKGFILSKLKDIYEVKPSNLFNVLNHGDMHSKNMMFKIEEGVTKDILLLDYQISSWGTPASDIIYSLYNTCSIETRDNHRDELIKFYHDELTATLNKIGYLKKIPTLLDVHVEIVKCGHLETFLCCTFLPFMILSFDEMMPAAENPEEGVELDFADKEKMGEMMLKVFQHPKYVSLIQRYLPVLLPQRIPRSMNNFM</sequence>
<dbReference type="EMBL" id="CH477643">
    <property type="protein sequence ID" value="EAT37901.1"/>
    <property type="molecule type" value="Genomic_DNA"/>
</dbReference>
<reference evidence="2" key="3">
    <citation type="submission" date="2012-09" db="EMBL/GenBank/DDBJ databases">
        <authorList>
            <consortium name="VectorBase"/>
        </authorList>
    </citation>
    <scope>NUCLEOTIDE SEQUENCE</scope>
    <source>
        <strain evidence="2">Liverpool</strain>
    </source>
</reference>